<evidence type="ECO:0000313" key="2">
    <source>
        <dbReference type="Proteomes" id="UP000192288"/>
    </source>
</evidence>
<dbReference type="EMBL" id="MPLS01000002">
    <property type="protein sequence ID" value="ORI98563.1"/>
    <property type="molecule type" value="Genomic_DNA"/>
</dbReference>
<dbReference type="eggNOG" id="COG2761">
    <property type="taxonomic scope" value="Bacteria"/>
</dbReference>
<reference evidence="1 2" key="1">
    <citation type="journal article" date="2017" name="Front. Microbiol.">
        <title>Genomic Characterization of Dairy Associated Leuconostoc Species and Diversity of Leuconostocs in Undefined Mixed Mesophilic Starter Cultures.</title>
        <authorList>
            <person name="Frantzen C.A."/>
            <person name="Kot W."/>
            <person name="Pedersen T.B."/>
            <person name="Ardo Y.M."/>
            <person name="Broadbent J.R."/>
            <person name="Neve H."/>
            <person name="Hansen L.H."/>
            <person name="Dal Bello F."/>
            <person name="Ostlie H.M."/>
            <person name="Kleppen H.P."/>
            <person name="Vogensen F.K."/>
            <person name="Holo H."/>
        </authorList>
    </citation>
    <scope>NUCLEOTIDE SEQUENCE [LARGE SCALE GENOMIC DNA]</scope>
    <source>
        <strain evidence="1 2">LMGCF08</strain>
    </source>
</reference>
<dbReference type="RefSeq" id="WP_004916071.1">
    <property type="nucleotide sequence ID" value="NZ_MPLS01000002.1"/>
</dbReference>
<comment type="caution">
    <text evidence="1">The sequence shown here is derived from an EMBL/GenBank/DDBJ whole genome shotgun (WGS) entry which is preliminary data.</text>
</comment>
<evidence type="ECO:0000313" key="1">
    <source>
        <dbReference type="EMBL" id="ORI98563.1"/>
    </source>
</evidence>
<keyword evidence="1" id="KW-0413">Isomerase</keyword>
<organism evidence="1 2">
    <name type="scientific">Leuconostoc pseudomesenteroides</name>
    <dbReference type="NCBI Taxonomy" id="33968"/>
    <lineage>
        <taxon>Bacteria</taxon>
        <taxon>Bacillati</taxon>
        <taxon>Bacillota</taxon>
        <taxon>Bacilli</taxon>
        <taxon>Lactobacillales</taxon>
        <taxon>Lactobacillaceae</taxon>
        <taxon>Leuconostoc</taxon>
    </lineage>
</organism>
<gene>
    <name evidence="1" type="ORF">BMR96_00730</name>
</gene>
<sequence>MIDIYHFANPLSENCLATEECLEKLTHTVFQKARLRFIPLINEQVSAKLIQGEQSLPLMDIPYDRESLICRVILDFKAAQIEGNKKARPFLLALQTALINKKQVYSHSLITAIATQIGLNPDDFLKNRMSQEVVHALIIDQKLAWRLLKKYQVTIAIDDSNTLETNLLTNFSKESLTTHFTHSRQQFVVNTKDLVSSENTKTFA</sequence>
<protein>
    <submittedName>
        <fullName evidence="1">Dithiol-disulfide isomerase</fullName>
    </submittedName>
</protein>
<dbReference type="AlphaFoldDB" id="A0A1X0VFS5"/>
<dbReference type="STRING" id="33968.BMS77_02265"/>
<dbReference type="GO" id="GO:0016853">
    <property type="term" value="F:isomerase activity"/>
    <property type="evidence" value="ECO:0007669"/>
    <property type="project" value="UniProtKB-KW"/>
</dbReference>
<accession>A0A1X0VFS5</accession>
<proteinExistence type="predicted"/>
<name>A0A1X0VFS5_LEUPS</name>
<dbReference type="Pfam" id="PF13743">
    <property type="entry name" value="Thioredoxin_5"/>
    <property type="match status" value="1"/>
</dbReference>
<dbReference type="Proteomes" id="UP000192288">
    <property type="component" value="Unassembled WGS sequence"/>
</dbReference>